<evidence type="ECO:0000313" key="2">
    <source>
        <dbReference type="EMBL" id="KAK5169854.1"/>
    </source>
</evidence>
<dbReference type="GeneID" id="89927173"/>
<dbReference type="Proteomes" id="UP001337655">
    <property type="component" value="Unassembled WGS sequence"/>
</dbReference>
<evidence type="ECO:0000313" key="3">
    <source>
        <dbReference type="Proteomes" id="UP001337655"/>
    </source>
</evidence>
<accession>A0AAV9PD23</accession>
<gene>
    <name evidence="2" type="ORF">LTR77_005832</name>
</gene>
<dbReference type="EMBL" id="JAVRRT010000008">
    <property type="protein sequence ID" value="KAK5169854.1"/>
    <property type="molecule type" value="Genomic_DNA"/>
</dbReference>
<protein>
    <recommendedName>
        <fullName evidence="1">Heterokaryon incompatibility domain-containing protein</fullName>
    </recommendedName>
</protein>
<dbReference type="PANTHER" id="PTHR10622:SF10">
    <property type="entry name" value="HET DOMAIN-CONTAINING PROTEIN"/>
    <property type="match status" value="1"/>
</dbReference>
<dbReference type="AlphaFoldDB" id="A0AAV9PD23"/>
<comment type="caution">
    <text evidence="2">The sequence shown here is derived from an EMBL/GenBank/DDBJ whole genome shotgun (WGS) entry which is preliminary data.</text>
</comment>
<dbReference type="PANTHER" id="PTHR10622">
    <property type="entry name" value="HET DOMAIN-CONTAINING PROTEIN"/>
    <property type="match status" value="1"/>
</dbReference>
<dbReference type="Pfam" id="PF06985">
    <property type="entry name" value="HET"/>
    <property type="match status" value="1"/>
</dbReference>
<reference evidence="2 3" key="1">
    <citation type="submission" date="2023-08" db="EMBL/GenBank/DDBJ databases">
        <title>Black Yeasts Isolated from many extreme environments.</title>
        <authorList>
            <person name="Coleine C."/>
            <person name="Stajich J.E."/>
            <person name="Selbmann L."/>
        </authorList>
    </citation>
    <scope>NUCLEOTIDE SEQUENCE [LARGE SCALE GENOMIC DNA]</scope>
    <source>
        <strain evidence="2 3">CCFEE 5935</strain>
    </source>
</reference>
<organism evidence="2 3">
    <name type="scientific">Saxophila tyrrhenica</name>
    <dbReference type="NCBI Taxonomy" id="1690608"/>
    <lineage>
        <taxon>Eukaryota</taxon>
        <taxon>Fungi</taxon>
        <taxon>Dikarya</taxon>
        <taxon>Ascomycota</taxon>
        <taxon>Pezizomycotina</taxon>
        <taxon>Dothideomycetes</taxon>
        <taxon>Dothideomycetidae</taxon>
        <taxon>Mycosphaerellales</taxon>
        <taxon>Extremaceae</taxon>
        <taxon>Saxophila</taxon>
    </lineage>
</organism>
<feature type="domain" description="Heterokaryon incompatibility" evidence="1">
    <location>
        <begin position="27"/>
        <end position="113"/>
    </location>
</feature>
<sequence length="295" mass="34098">MIRLLNVHTFEFQEFHSSDVPQCIITSHRWVAGHEASYKDILKRRNTHNTGYRKIQLFAKFIRSKIPGMDWMWIDTCCIQQDSSQEVSEAINSMLKWYRNAVMCLAYLADVHDPYAQRSFARSGWFRRGWTLQELLAPQHVVFITSNGIAIGAKTTIQGSCVLTSRSLHKKVQSITGIPENLLLGYSRSEGVSVEERLAWMANRQTTREEDESYCLLGLLGVNVSVRYGEGREEARKRLLRKVKKATGDTATTQHYEVQVQATTGDWWKLNMSVLMGFHSHERWAQRIHFHLHGR</sequence>
<dbReference type="RefSeq" id="XP_064659200.1">
    <property type="nucleotide sequence ID" value="XM_064803075.1"/>
</dbReference>
<dbReference type="InterPro" id="IPR010730">
    <property type="entry name" value="HET"/>
</dbReference>
<keyword evidence="3" id="KW-1185">Reference proteome</keyword>
<proteinExistence type="predicted"/>
<evidence type="ECO:0000259" key="1">
    <source>
        <dbReference type="Pfam" id="PF06985"/>
    </source>
</evidence>
<name>A0AAV9PD23_9PEZI</name>